<name>A0AAE3R5T1_9BACT</name>
<organism evidence="2 3">
    <name type="scientific">Xanthocytophaga agilis</name>
    <dbReference type="NCBI Taxonomy" id="3048010"/>
    <lineage>
        <taxon>Bacteria</taxon>
        <taxon>Pseudomonadati</taxon>
        <taxon>Bacteroidota</taxon>
        <taxon>Cytophagia</taxon>
        <taxon>Cytophagales</taxon>
        <taxon>Rhodocytophagaceae</taxon>
        <taxon>Xanthocytophaga</taxon>
    </lineage>
</organism>
<dbReference type="PANTHER" id="PTHR45655:SF13">
    <property type="entry name" value="SOLUBLE GUANYLATE CYCLASE GCY-32-RELATED"/>
    <property type="match status" value="1"/>
</dbReference>
<sequence length="180" mass="20413">MHGIIFNQLQKYLRDRSGPSAWLALLNSQGLEKKIYLPTQIYPDQELISLISGIAGNQQKSVEQILEDFGQFIVADLFKIYSGMIRPEWRTLDVLEHTENTMHKAVRHSDRNATPPELLCTRVNQREVVIDYSSRRHLSSLGVGIIKGISAHYGEKTLIQVRHYQAANGEKACKISVTLV</sequence>
<evidence type="ECO:0000259" key="1">
    <source>
        <dbReference type="Pfam" id="PF07700"/>
    </source>
</evidence>
<feature type="domain" description="Heme NO-binding" evidence="1">
    <location>
        <begin position="2"/>
        <end position="160"/>
    </location>
</feature>
<dbReference type="RefSeq" id="WP_314511687.1">
    <property type="nucleotide sequence ID" value="NZ_JASJOU010000004.1"/>
</dbReference>
<protein>
    <submittedName>
        <fullName evidence="2">Heme NO-binding domain-containing protein</fullName>
    </submittedName>
</protein>
<comment type="caution">
    <text evidence="2">The sequence shown here is derived from an EMBL/GenBank/DDBJ whole genome shotgun (WGS) entry which is preliminary data.</text>
</comment>
<evidence type="ECO:0000313" key="3">
    <source>
        <dbReference type="Proteomes" id="UP001232063"/>
    </source>
</evidence>
<dbReference type="InterPro" id="IPR011644">
    <property type="entry name" value="Heme_NO-bd"/>
</dbReference>
<dbReference type="InterPro" id="IPR038158">
    <property type="entry name" value="H-NOX_domain_sf"/>
</dbReference>
<proteinExistence type="predicted"/>
<dbReference type="Proteomes" id="UP001232063">
    <property type="component" value="Unassembled WGS sequence"/>
</dbReference>
<accession>A0AAE3R5T1</accession>
<gene>
    <name evidence="2" type="ORF">QNI22_14830</name>
</gene>
<keyword evidence="3" id="KW-1185">Reference proteome</keyword>
<dbReference type="GO" id="GO:0020037">
    <property type="term" value="F:heme binding"/>
    <property type="evidence" value="ECO:0007669"/>
    <property type="project" value="InterPro"/>
</dbReference>
<dbReference type="EMBL" id="JASJOU010000004">
    <property type="protein sequence ID" value="MDJ1501939.1"/>
    <property type="molecule type" value="Genomic_DNA"/>
</dbReference>
<dbReference type="Gene3D" id="3.90.1520.10">
    <property type="entry name" value="H-NOX domain"/>
    <property type="match status" value="1"/>
</dbReference>
<dbReference type="Pfam" id="PF07700">
    <property type="entry name" value="HNOB"/>
    <property type="match status" value="1"/>
</dbReference>
<dbReference type="PANTHER" id="PTHR45655">
    <property type="entry name" value="GUANYLATE CYCLASE SOLUBLE SUBUNIT BETA-2"/>
    <property type="match status" value="1"/>
</dbReference>
<dbReference type="SUPFAM" id="SSF111126">
    <property type="entry name" value="Ligand-binding domain in the NO signalling and Golgi transport"/>
    <property type="match status" value="1"/>
</dbReference>
<evidence type="ECO:0000313" key="2">
    <source>
        <dbReference type="EMBL" id="MDJ1501939.1"/>
    </source>
</evidence>
<dbReference type="AlphaFoldDB" id="A0AAE3R5T1"/>
<reference evidence="2" key="1">
    <citation type="submission" date="2023-05" db="EMBL/GenBank/DDBJ databases">
        <authorList>
            <person name="Zhang X."/>
        </authorList>
    </citation>
    <scope>NUCLEOTIDE SEQUENCE</scope>
    <source>
        <strain evidence="2">BD1B2-1</strain>
    </source>
</reference>
<dbReference type="InterPro" id="IPR024096">
    <property type="entry name" value="NO_sig/Golgi_transp_ligand-bd"/>
</dbReference>